<dbReference type="AlphaFoldDB" id="A0A4C1YM74"/>
<dbReference type="Proteomes" id="UP000299102">
    <property type="component" value="Unassembled WGS sequence"/>
</dbReference>
<proteinExistence type="predicted"/>
<gene>
    <name evidence="1" type="ORF">EVAR_49980_1</name>
</gene>
<reference evidence="1 2" key="1">
    <citation type="journal article" date="2019" name="Commun. Biol.">
        <title>The bagworm genome reveals a unique fibroin gene that provides high tensile strength.</title>
        <authorList>
            <person name="Kono N."/>
            <person name="Nakamura H."/>
            <person name="Ohtoshi R."/>
            <person name="Tomita M."/>
            <person name="Numata K."/>
            <person name="Arakawa K."/>
        </authorList>
    </citation>
    <scope>NUCLEOTIDE SEQUENCE [LARGE SCALE GENOMIC DNA]</scope>
</reference>
<evidence type="ECO:0000313" key="2">
    <source>
        <dbReference type="Proteomes" id="UP000299102"/>
    </source>
</evidence>
<organism evidence="1 2">
    <name type="scientific">Eumeta variegata</name>
    <name type="common">Bagworm moth</name>
    <name type="synonym">Eumeta japonica</name>
    <dbReference type="NCBI Taxonomy" id="151549"/>
    <lineage>
        <taxon>Eukaryota</taxon>
        <taxon>Metazoa</taxon>
        <taxon>Ecdysozoa</taxon>
        <taxon>Arthropoda</taxon>
        <taxon>Hexapoda</taxon>
        <taxon>Insecta</taxon>
        <taxon>Pterygota</taxon>
        <taxon>Neoptera</taxon>
        <taxon>Endopterygota</taxon>
        <taxon>Lepidoptera</taxon>
        <taxon>Glossata</taxon>
        <taxon>Ditrysia</taxon>
        <taxon>Tineoidea</taxon>
        <taxon>Psychidae</taxon>
        <taxon>Oiketicinae</taxon>
        <taxon>Eumeta</taxon>
    </lineage>
</organism>
<comment type="caution">
    <text evidence="1">The sequence shown here is derived from an EMBL/GenBank/DDBJ whole genome shotgun (WGS) entry which is preliminary data.</text>
</comment>
<accession>A0A4C1YM74</accession>
<sequence length="102" mass="11520">MPPTGGEASRKSLSYEQIIRQTCRFSLTIKGELSLVRERHAKAHITCRKPSVYSRRDFGAAAPSRRAGRQTHAGVVYRRFVVISFQEMRLLVYQSLVVVVVG</sequence>
<protein>
    <submittedName>
        <fullName evidence="1">Uncharacterized protein</fullName>
    </submittedName>
</protein>
<name>A0A4C1YM74_EUMVA</name>
<keyword evidence="2" id="KW-1185">Reference proteome</keyword>
<dbReference type="EMBL" id="BGZK01001279">
    <property type="protein sequence ID" value="GBP76183.1"/>
    <property type="molecule type" value="Genomic_DNA"/>
</dbReference>
<evidence type="ECO:0000313" key="1">
    <source>
        <dbReference type="EMBL" id="GBP76183.1"/>
    </source>
</evidence>